<evidence type="ECO:0000259" key="17">
    <source>
        <dbReference type="PROSITE" id="PS51785"/>
    </source>
</evidence>
<dbReference type="PROSITE" id="PS51785">
    <property type="entry name" value="EXOI_C"/>
    <property type="match status" value="1"/>
</dbReference>
<accession>A0A191ZJZ4</accession>
<dbReference type="InterPro" id="IPR038649">
    <property type="entry name" value="EXOI_SH3_sf"/>
</dbReference>
<dbReference type="PROSITE" id="PS51784">
    <property type="entry name" value="EXOI_SH3"/>
    <property type="match status" value="1"/>
</dbReference>
<evidence type="ECO:0000256" key="7">
    <source>
        <dbReference type="ARBA" id="ARBA00022801"/>
    </source>
</evidence>
<dbReference type="Gene3D" id="3.30.1520.20">
    <property type="entry name" value="Exonuclease ExoI, domain 2"/>
    <property type="match status" value="1"/>
</dbReference>
<keyword evidence="11" id="KW-0234">DNA repair</keyword>
<dbReference type="AlphaFoldDB" id="A0A191ZJZ4"/>
<dbReference type="GO" id="GO:0008310">
    <property type="term" value="F:single-stranded DNA 3'-5' DNA exonuclease activity"/>
    <property type="evidence" value="ECO:0007669"/>
    <property type="project" value="UniProtKB-EC"/>
</dbReference>
<evidence type="ECO:0000256" key="9">
    <source>
        <dbReference type="ARBA" id="ARBA00022842"/>
    </source>
</evidence>
<dbReference type="SUPFAM" id="SSF53098">
    <property type="entry name" value="Ribonuclease H-like"/>
    <property type="match status" value="1"/>
</dbReference>
<proteinExistence type="predicted"/>
<keyword evidence="4" id="KW-0540">Nuclease</keyword>
<dbReference type="EMBL" id="CP016027">
    <property type="protein sequence ID" value="ANJ68209.1"/>
    <property type="molecule type" value="Genomic_DNA"/>
</dbReference>
<feature type="binding site" evidence="15">
    <location>
        <position position="18"/>
    </location>
    <ligand>
        <name>Mg(2+)</name>
        <dbReference type="ChEBI" id="CHEBI:18420"/>
        <label>2</label>
    </ligand>
</feature>
<evidence type="ECO:0000256" key="13">
    <source>
        <dbReference type="ARBA" id="ARBA00046792"/>
    </source>
</evidence>
<dbReference type="Gene3D" id="3.30.420.10">
    <property type="entry name" value="Ribonuclease H-like superfamily/Ribonuclease H"/>
    <property type="match status" value="1"/>
</dbReference>
<protein>
    <recommendedName>
        <fullName evidence="3">Exodeoxyribonuclease I</fullName>
        <ecNumber evidence="2">3.1.11.1</ecNumber>
    </recommendedName>
    <alternativeName>
        <fullName evidence="12">DNA deoxyribophosphodiesterase</fullName>
    </alternativeName>
</protein>
<dbReference type="GO" id="GO:0046872">
    <property type="term" value="F:metal ion binding"/>
    <property type="evidence" value="ECO:0007669"/>
    <property type="project" value="UniProtKB-KW"/>
</dbReference>
<keyword evidence="10" id="KW-0238">DNA-binding</keyword>
<dbReference type="Proteomes" id="UP000078596">
    <property type="component" value="Chromosome"/>
</dbReference>
<keyword evidence="8" id="KW-0269">Exonuclease</keyword>
<evidence type="ECO:0000256" key="5">
    <source>
        <dbReference type="ARBA" id="ARBA00022723"/>
    </source>
</evidence>
<evidence type="ECO:0000256" key="11">
    <source>
        <dbReference type="ARBA" id="ARBA00023204"/>
    </source>
</evidence>
<dbReference type="Pfam" id="PF08411">
    <property type="entry name" value="ExoI_SH3"/>
    <property type="match status" value="1"/>
</dbReference>
<dbReference type="InterPro" id="IPR012337">
    <property type="entry name" value="RNaseH-like_sf"/>
</dbReference>
<keyword evidence="9 15" id="KW-0460">Magnesium</keyword>
<feature type="domain" description="ExoI SH3-like" evidence="16">
    <location>
        <begin position="204"/>
        <end position="360"/>
    </location>
</feature>
<evidence type="ECO:0000256" key="6">
    <source>
        <dbReference type="ARBA" id="ARBA00022763"/>
    </source>
</evidence>
<feature type="binding site" evidence="15">
    <location>
        <position position="188"/>
    </location>
    <ligand>
        <name>Mg(2+)</name>
        <dbReference type="ChEBI" id="CHEBI:18420"/>
        <label>2</label>
    </ligand>
</feature>
<feature type="binding site" evidence="14">
    <location>
        <position position="18"/>
    </location>
    <ligand>
        <name>substrate</name>
    </ligand>
</feature>
<evidence type="ECO:0000259" key="16">
    <source>
        <dbReference type="PROSITE" id="PS51784"/>
    </source>
</evidence>
<dbReference type="Pfam" id="PF00929">
    <property type="entry name" value="RNase_T"/>
    <property type="match status" value="1"/>
</dbReference>
<organism evidence="18 19">
    <name type="scientific">Halothiobacillus diazotrophicus</name>
    <dbReference type="NCBI Taxonomy" id="1860122"/>
    <lineage>
        <taxon>Bacteria</taxon>
        <taxon>Pseudomonadati</taxon>
        <taxon>Pseudomonadota</taxon>
        <taxon>Gammaproteobacteria</taxon>
        <taxon>Chromatiales</taxon>
        <taxon>Halothiobacillaceae</taxon>
        <taxon>Halothiobacillus</taxon>
    </lineage>
</organism>
<evidence type="ECO:0000313" key="18">
    <source>
        <dbReference type="EMBL" id="ANJ68209.1"/>
    </source>
</evidence>
<dbReference type="GO" id="GO:0003677">
    <property type="term" value="F:DNA binding"/>
    <property type="evidence" value="ECO:0007669"/>
    <property type="project" value="UniProtKB-KW"/>
</dbReference>
<comment type="subunit">
    <text evidence="13">Monomer. Interacts with ssb (via C-terminus); this interaction stimulates the exonuclease activity by recruiting the enzyme to its substrate.</text>
</comment>
<feature type="domain" description="ExoI C-terminal" evidence="17">
    <location>
        <begin position="363"/>
        <end position="505"/>
    </location>
</feature>
<dbReference type="InterPro" id="IPR013520">
    <property type="entry name" value="Ribonucl_H"/>
</dbReference>
<dbReference type="FunFam" id="3.30.420.10:FF:000033">
    <property type="entry name" value="Exodeoxyribonuclease I"/>
    <property type="match status" value="1"/>
</dbReference>
<evidence type="ECO:0000256" key="2">
    <source>
        <dbReference type="ARBA" id="ARBA00012108"/>
    </source>
</evidence>
<keyword evidence="7" id="KW-0378">Hydrolase</keyword>
<dbReference type="EC" id="3.1.11.1" evidence="2"/>
<keyword evidence="19" id="KW-1185">Reference proteome</keyword>
<evidence type="ECO:0000256" key="14">
    <source>
        <dbReference type="PIRSR" id="PIRSR000977-1"/>
    </source>
</evidence>
<dbReference type="InterPro" id="IPR013620">
    <property type="entry name" value="Exonuc_1_SH3"/>
</dbReference>
<dbReference type="NCBIfam" id="NF008746">
    <property type="entry name" value="PRK11779.1"/>
    <property type="match status" value="1"/>
</dbReference>
<evidence type="ECO:0000256" key="10">
    <source>
        <dbReference type="ARBA" id="ARBA00023125"/>
    </source>
</evidence>
<evidence type="ECO:0000256" key="15">
    <source>
        <dbReference type="PIRSR" id="PIRSR000977-2"/>
    </source>
</evidence>
<reference evidence="18 19" key="1">
    <citation type="submission" date="2016-06" db="EMBL/GenBank/DDBJ databases">
        <title>Insight into the functional genes involving in sulfur oxidation in Pearl River water.</title>
        <authorList>
            <person name="Luo J."/>
            <person name="Tan X."/>
            <person name="Lin W."/>
        </authorList>
    </citation>
    <scope>NUCLEOTIDE SEQUENCE [LARGE SCALE GENOMIC DNA]</scope>
    <source>
        <strain evidence="18 19">LS2</strain>
    </source>
</reference>
<dbReference type="InterPro" id="IPR034747">
    <property type="entry name" value="EXOI_SH3"/>
</dbReference>
<comment type="cofactor">
    <cofactor evidence="15">
        <name>Mg(2+)</name>
        <dbReference type="ChEBI" id="CHEBI:18420"/>
    </cofactor>
    <text evidence="15">Binds 2 Mg(2+) ions per monomer.</text>
</comment>
<evidence type="ECO:0000313" key="19">
    <source>
        <dbReference type="Proteomes" id="UP000078596"/>
    </source>
</evidence>
<dbReference type="Gene3D" id="1.20.1280.70">
    <property type="entry name" value="Exonuclease ExoI, domain 3"/>
    <property type="match status" value="1"/>
</dbReference>
<keyword evidence="5 15" id="KW-0479">Metal-binding</keyword>
<dbReference type="InterPro" id="IPR023607">
    <property type="entry name" value="Exodeoxyribonuclease_I"/>
</dbReference>
<feature type="binding site" evidence="14">
    <location>
        <position position="167"/>
    </location>
    <ligand>
        <name>substrate</name>
    </ligand>
</feature>
<evidence type="ECO:0000256" key="8">
    <source>
        <dbReference type="ARBA" id="ARBA00022839"/>
    </source>
</evidence>
<comment type="catalytic activity">
    <reaction evidence="1">
        <text>Exonucleolytic cleavage in the 3'- to 5'-direction to yield nucleoside 5'-phosphates.</text>
        <dbReference type="EC" id="3.1.11.1"/>
    </reaction>
</comment>
<evidence type="ECO:0000256" key="4">
    <source>
        <dbReference type="ARBA" id="ARBA00022722"/>
    </source>
</evidence>
<dbReference type="SMART" id="SM00479">
    <property type="entry name" value="EXOIII"/>
    <property type="match status" value="1"/>
</dbReference>
<dbReference type="GO" id="GO:0006281">
    <property type="term" value="P:DNA repair"/>
    <property type="evidence" value="ECO:0007669"/>
    <property type="project" value="UniProtKB-KW"/>
</dbReference>
<sequence length="516" mass="57540">MFASDSTGPVSFLFYDFETTGADPRCDRPVQFAAIRTDEALNVIDDPVTFYATLSAEVLPHPQAILVTGILPEDLAAAGGTCEAVFAARIHEQMSRPGTCAVGFNSLRFDAEMLRFMFWRNLRDPYAHEWKNGNSRWDVLDAARAVRLLRPEGIEWPRDDAGQPTLRLEALTAANGIAHAHAHDALGDVEATIDLARLLKRNAPKLFDYLLRLRSKHVAADFVDDPDRSAFVHVSGRISAEQGSASLFANLGQAGGVGTQRLLWDLRFDPTEVLDSSVDELTARRFLSQAEVTETQTRLPIKLLHLNRAPVVVSAAILQEDAVAQRMQLDRDRVRGHLAVMDRHKPAIAEKLQSVLAAQRDYAPQDVECALYDGFMPTGDRAALEAFNRRLDRALSHDSPLTDPGVEAGLIDLIRHDWQDARLPELCFRFVARTRPDLLPEVDRVKWQDWQRDRLVGTPSGEVNNGMSYACFFATIEALLTQTPEVTPEAQQLLVRLRAWGRQHEIDQGVTGWAEA</sequence>
<evidence type="ECO:0000256" key="1">
    <source>
        <dbReference type="ARBA" id="ARBA00000563"/>
    </source>
</evidence>
<feature type="binding site" evidence="15">
    <location>
        <position position="16"/>
    </location>
    <ligand>
        <name>Mg(2+)</name>
        <dbReference type="ChEBI" id="CHEBI:18420"/>
        <label>1</label>
    </ligand>
</feature>
<dbReference type="InterPro" id="IPR058561">
    <property type="entry name" value="Exonuc_1_C"/>
</dbReference>
<evidence type="ECO:0000256" key="3">
    <source>
        <dbReference type="ARBA" id="ARBA00019900"/>
    </source>
</evidence>
<dbReference type="STRING" id="1860122.A9404_01380"/>
<dbReference type="InterPro" id="IPR036397">
    <property type="entry name" value="RNaseH_sf"/>
</dbReference>
<dbReference type="PIRSF" id="PIRSF000977">
    <property type="entry name" value="Exodeoxyribonuclease_I"/>
    <property type="match status" value="1"/>
</dbReference>
<evidence type="ECO:0000256" key="12">
    <source>
        <dbReference type="ARBA" id="ARBA00031220"/>
    </source>
</evidence>
<keyword evidence="6" id="KW-0227">DNA damage</keyword>
<dbReference type="Pfam" id="PF26016">
    <property type="entry name" value="ExoI_C"/>
    <property type="match status" value="1"/>
</dbReference>
<dbReference type="KEGG" id="haz:A9404_01380"/>
<name>A0A191ZJZ4_9GAMM</name>
<gene>
    <name evidence="18" type="ORF">A9404_01380</name>
</gene>
<dbReference type="CDD" id="cd06138">
    <property type="entry name" value="ExoI_N"/>
    <property type="match status" value="1"/>
</dbReference>